<name>A0A6L5XV09_9FIRM</name>
<feature type="transmembrane region" description="Helical" evidence="1">
    <location>
        <begin position="190"/>
        <end position="207"/>
    </location>
</feature>
<dbReference type="EMBL" id="VUMT01000002">
    <property type="protein sequence ID" value="MSS62670.1"/>
    <property type="molecule type" value="Genomic_DNA"/>
</dbReference>
<keyword evidence="1" id="KW-1133">Transmembrane helix</keyword>
<keyword evidence="3" id="KW-1185">Reference proteome</keyword>
<feature type="transmembrane region" description="Helical" evidence="1">
    <location>
        <begin position="14"/>
        <end position="34"/>
    </location>
</feature>
<dbReference type="Proteomes" id="UP000482209">
    <property type="component" value="Unassembled WGS sequence"/>
</dbReference>
<accession>A0A6L5XV09</accession>
<organism evidence="2 3">
    <name type="scientific">Velocimicrobium porci</name>
    <dbReference type="NCBI Taxonomy" id="2606634"/>
    <lineage>
        <taxon>Bacteria</taxon>
        <taxon>Bacillati</taxon>
        <taxon>Bacillota</taxon>
        <taxon>Clostridia</taxon>
        <taxon>Lachnospirales</taxon>
        <taxon>Lachnospiraceae</taxon>
        <taxon>Velocimicrobium</taxon>
    </lineage>
</organism>
<protein>
    <submittedName>
        <fullName evidence="2">Uncharacterized protein</fullName>
    </submittedName>
</protein>
<keyword evidence="1" id="KW-0472">Membrane</keyword>
<sequence length="209" mass="25209">MEIEIKKEKFRKKVIYVSLIIVFSVVESFLVLSYPQFGNSIGAYEFKYVQWEQRERQYCYVYKDVRYRRIRIWSNKKKNSDFYRVIMPDNEEVLVCQSDRRLIIPSRGGMTDFDHYKAVLEKDNYNILKRVIENKYSNPLPQNILFMIFITILNAGFSALVVFPEQVRGYYKLICSREMKGKEKYIQTRLYRIIGTLFLIIIFYACIRK</sequence>
<feature type="transmembrane region" description="Helical" evidence="1">
    <location>
        <begin position="144"/>
        <end position="163"/>
    </location>
</feature>
<dbReference type="AlphaFoldDB" id="A0A6L5XV09"/>
<reference evidence="2 3" key="1">
    <citation type="submission" date="2019-08" db="EMBL/GenBank/DDBJ databases">
        <title>In-depth cultivation of the pig gut microbiome towards novel bacterial diversity and tailored functional studies.</title>
        <authorList>
            <person name="Wylensek D."/>
            <person name="Hitch T.C.A."/>
            <person name="Clavel T."/>
        </authorList>
    </citation>
    <scope>NUCLEOTIDE SEQUENCE [LARGE SCALE GENOMIC DNA]</scope>
    <source>
        <strain evidence="2 3">WCA-693-APC-MOT-I</strain>
    </source>
</reference>
<proteinExistence type="predicted"/>
<evidence type="ECO:0000313" key="2">
    <source>
        <dbReference type="EMBL" id="MSS62670.1"/>
    </source>
</evidence>
<gene>
    <name evidence="2" type="ORF">FYJ58_02025</name>
</gene>
<evidence type="ECO:0000313" key="3">
    <source>
        <dbReference type="Proteomes" id="UP000482209"/>
    </source>
</evidence>
<dbReference type="RefSeq" id="WP_154516521.1">
    <property type="nucleotide sequence ID" value="NZ_VUMT01000002.1"/>
</dbReference>
<comment type="caution">
    <text evidence="2">The sequence shown here is derived from an EMBL/GenBank/DDBJ whole genome shotgun (WGS) entry which is preliminary data.</text>
</comment>
<keyword evidence="1" id="KW-0812">Transmembrane</keyword>
<evidence type="ECO:0000256" key="1">
    <source>
        <dbReference type="SAM" id="Phobius"/>
    </source>
</evidence>